<protein>
    <submittedName>
        <fullName evidence="3">Protein phosphatase 1 regulatory subunit 3G</fullName>
    </submittedName>
</protein>
<sequence length="304" mass="34713">MSRYTGGEPAENGLEQQEEEEEEEDLDDEVDASHLEKFMRDRRRAQSLPAYPAALLDGAPGSNGRKRVKFADSMGLNLASVKHFSTLEDPQIPSKVLSRHKSFPPPQQDSLTDLCHSFNTSLQTDRLVACFPEPRDPESRVQKLRVCLEKVSITHFDVRGNIRVFTGCADREVGVRYTFNNWLTHVDAQALSVPVDQPGLVGERYSFTVYTPPFMEPGTAVHFAVYLKSGEGEFWDNNEGQNYTLRIHFSDWKTRVSKGQQQHLWIFFFFCSTRIDGLWSELLPTIRKPHLCSWTPSVNENKIC</sequence>
<dbReference type="GO" id="GO:2001069">
    <property type="term" value="F:glycogen binding"/>
    <property type="evidence" value="ECO:0007669"/>
    <property type="project" value="TreeGrafter"/>
</dbReference>
<evidence type="ECO:0000313" key="3">
    <source>
        <dbReference type="EMBL" id="CAK6984742.1"/>
    </source>
</evidence>
<dbReference type="InterPro" id="IPR050782">
    <property type="entry name" value="PP1_regulatory_subunit_3"/>
</dbReference>
<dbReference type="PANTHER" id="PTHR12307:SF7">
    <property type="entry name" value="PROTEIN PHOSPHATASE 1 REGULATORY SUBUNIT 3G"/>
    <property type="match status" value="1"/>
</dbReference>
<feature type="domain" description="CBM21" evidence="2">
    <location>
        <begin position="138"/>
        <end position="246"/>
    </location>
</feature>
<evidence type="ECO:0000259" key="2">
    <source>
        <dbReference type="PROSITE" id="PS51159"/>
    </source>
</evidence>
<feature type="compositionally biased region" description="Acidic residues" evidence="1">
    <location>
        <begin position="16"/>
        <end position="30"/>
    </location>
</feature>
<dbReference type="Proteomes" id="UP001314229">
    <property type="component" value="Unassembled WGS sequence"/>
</dbReference>
<accession>A0AAV1QK69</accession>
<evidence type="ECO:0000256" key="1">
    <source>
        <dbReference type="SAM" id="MobiDB-lite"/>
    </source>
</evidence>
<dbReference type="InterPro" id="IPR005036">
    <property type="entry name" value="CBM21_dom"/>
</dbReference>
<dbReference type="GO" id="GO:0005979">
    <property type="term" value="P:regulation of glycogen biosynthetic process"/>
    <property type="evidence" value="ECO:0007669"/>
    <property type="project" value="TreeGrafter"/>
</dbReference>
<dbReference type="Gene3D" id="2.60.40.2440">
    <property type="entry name" value="Carbohydrate binding type-21 domain"/>
    <property type="match status" value="1"/>
</dbReference>
<comment type="caution">
    <text evidence="3">The sequence shown here is derived from an EMBL/GenBank/DDBJ whole genome shotgun (WGS) entry which is preliminary data.</text>
</comment>
<dbReference type="AlphaFoldDB" id="A0AAV1QK69"/>
<dbReference type="GO" id="GO:0000164">
    <property type="term" value="C:protein phosphatase type 1 complex"/>
    <property type="evidence" value="ECO:0007669"/>
    <property type="project" value="TreeGrafter"/>
</dbReference>
<dbReference type="PROSITE" id="PS51159">
    <property type="entry name" value="CBM21"/>
    <property type="match status" value="1"/>
</dbReference>
<reference evidence="3 4" key="1">
    <citation type="submission" date="2024-01" db="EMBL/GenBank/DDBJ databases">
        <authorList>
            <person name="Alioto T."/>
            <person name="Alioto T."/>
            <person name="Gomez Garrido J."/>
        </authorList>
    </citation>
    <scope>NUCLEOTIDE SEQUENCE [LARGE SCALE GENOMIC DNA]</scope>
</reference>
<proteinExistence type="predicted"/>
<dbReference type="Pfam" id="PF03370">
    <property type="entry name" value="CBM_21"/>
    <property type="match status" value="1"/>
</dbReference>
<gene>
    <name evidence="3" type="ORF">FSCOSCO3_A024223</name>
</gene>
<dbReference type="PANTHER" id="PTHR12307">
    <property type="entry name" value="PROTEIN PHOSPHATASE 1 REGULATORY SUBUNIT"/>
    <property type="match status" value="1"/>
</dbReference>
<evidence type="ECO:0000313" key="4">
    <source>
        <dbReference type="Proteomes" id="UP001314229"/>
    </source>
</evidence>
<dbReference type="InterPro" id="IPR038175">
    <property type="entry name" value="CBM21_dom_sf"/>
</dbReference>
<keyword evidence="4" id="KW-1185">Reference proteome</keyword>
<organism evidence="3 4">
    <name type="scientific">Scomber scombrus</name>
    <name type="common">Atlantic mackerel</name>
    <name type="synonym">Scomber vernalis</name>
    <dbReference type="NCBI Taxonomy" id="13677"/>
    <lineage>
        <taxon>Eukaryota</taxon>
        <taxon>Metazoa</taxon>
        <taxon>Chordata</taxon>
        <taxon>Craniata</taxon>
        <taxon>Vertebrata</taxon>
        <taxon>Euteleostomi</taxon>
        <taxon>Actinopterygii</taxon>
        <taxon>Neopterygii</taxon>
        <taxon>Teleostei</taxon>
        <taxon>Neoteleostei</taxon>
        <taxon>Acanthomorphata</taxon>
        <taxon>Pelagiaria</taxon>
        <taxon>Scombriformes</taxon>
        <taxon>Scombridae</taxon>
        <taxon>Scomber</taxon>
    </lineage>
</organism>
<name>A0AAV1QK69_SCOSC</name>
<dbReference type="GO" id="GO:0008157">
    <property type="term" value="F:protein phosphatase 1 binding"/>
    <property type="evidence" value="ECO:0007669"/>
    <property type="project" value="TreeGrafter"/>
</dbReference>
<feature type="region of interest" description="Disordered" evidence="1">
    <location>
        <begin position="1"/>
        <end position="43"/>
    </location>
</feature>
<dbReference type="EMBL" id="CAWUFR010002155">
    <property type="protein sequence ID" value="CAK6984742.1"/>
    <property type="molecule type" value="Genomic_DNA"/>
</dbReference>